<evidence type="ECO:0000256" key="5">
    <source>
        <dbReference type="ARBA" id="ARBA00014889"/>
    </source>
</evidence>
<dbReference type="Gene3D" id="3.50.30.50">
    <property type="entry name" value="Putative cyclase"/>
    <property type="match status" value="1"/>
</dbReference>
<protein>
    <recommendedName>
        <fullName evidence="5">Kynurenine formamidase</fullName>
        <ecNumber evidence="4">3.5.1.9</ecNumber>
    </recommendedName>
</protein>
<dbReference type="EMBL" id="LGKP01000035">
    <property type="protein sequence ID" value="KPL81403.1"/>
    <property type="molecule type" value="Genomic_DNA"/>
</dbReference>
<comment type="catalytic activity">
    <reaction evidence="10">
        <text>N-formyl-L-kynurenine + H2O = L-kynurenine + formate + H(+)</text>
        <dbReference type="Rhea" id="RHEA:13009"/>
        <dbReference type="ChEBI" id="CHEBI:15377"/>
        <dbReference type="ChEBI" id="CHEBI:15378"/>
        <dbReference type="ChEBI" id="CHEBI:15740"/>
        <dbReference type="ChEBI" id="CHEBI:57959"/>
        <dbReference type="ChEBI" id="CHEBI:58629"/>
        <dbReference type="EC" id="3.5.1.9"/>
    </reaction>
</comment>
<accession>A0A0P6XNU3</accession>
<evidence type="ECO:0000256" key="8">
    <source>
        <dbReference type="ARBA" id="ARBA00022833"/>
    </source>
</evidence>
<dbReference type="RefSeq" id="WP_054536696.1">
    <property type="nucleotide sequence ID" value="NZ_LGKP01000035.1"/>
</dbReference>
<comment type="subunit">
    <text evidence="3">Homodimer.</text>
</comment>
<dbReference type="FunFam" id="3.50.30.50:FF:000001">
    <property type="entry name" value="Kynurenine formamidase"/>
    <property type="match status" value="1"/>
</dbReference>
<gene>
    <name evidence="12" type="ORF">SE18_22440</name>
</gene>
<organism evidence="12 13">
    <name type="scientific">Herpetosiphon geysericola</name>
    <dbReference type="NCBI Taxonomy" id="70996"/>
    <lineage>
        <taxon>Bacteria</taxon>
        <taxon>Bacillati</taxon>
        <taxon>Chloroflexota</taxon>
        <taxon>Chloroflexia</taxon>
        <taxon>Herpetosiphonales</taxon>
        <taxon>Herpetosiphonaceae</taxon>
        <taxon>Herpetosiphon</taxon>
    </lineage>
</organism>
<comment type="cofactor">
    <cofactor evidence="1">
        <name>Zn(2+)</name>
        <dbReference type="ChEBI" id="CHEBI:29105"/>
    </cofactor>
</comment>
<keyword evidence="8" id="KW-0862">Zinc</keyword>
<dbReference type="GO" id="GO:0046872">
    <property type="term" value="F:metal ion binding"/>
    <property type="evidence" value="ECO:0007669"/>
    <property type="project" value="UniProtKB-KW"/>
</dbReference>
<evidence type="ECO:0000256" key="9">
    <source>
        <dbReference type="ARBA" id="ARBA00023079"/>
    </source>
</evidence>
<proteinExistence type="predicted"/>
<sequence length="213" mass="23214">MANLIDISVPISPALPVWEGDPPIEQKRAADMNKGDICNVTRLNTGVHIGTHVDAPLHFINNDLAVESLELDRFIGDCYVVELTGTGPITGEELAAANVPSDCSRLLLKTSNSAFWQEEPLRFHRDFRALDSSAARWVIERDLRLIAIDYLSIEPFEAESGNPTHCILLGGRVGILEGINLNDVEPGAYNLICLPLKILGSDGAPARAVLQPR</sequence>
<reference evidence="12 13" key="1">
    <citation type="submission" date="2015-07" db="EMBL/GenBank/DDBJ databases">
        <title>Whole genome sequence of Herpetosiphon geysericola DSM 7119.</title>
        <authorList>
            <person name="Hemp J."/>
            <person name="Ward L.M."/>
            <person name="Pace L.A."/>
            <person name="Fischer W.W."/>
        </authorList>
    </citation>
    <scope>NUCLEOTIDE SEQUENCE [LARGE SCALE GENOMIC DNA]</scope>
    <source>
        <strain evidence="12 13">DSM 7119</strain>
    </source>
</reference>
<evidence type="ECO:0000256" key="1">
    <source>
        <dbReference type="ARBA" id="ARBA00001947"/>
    </source>
</evidence>
<dbReference type="AlphaFoldDB" id="A0A0P6XNU3"/>
<keyword evidence="6" id="KW-0479">Metal-binding</keyword>
<dbReference type="OrthoDB" id="9796085at2"/>
<evidence type="ECO:0000313" key="13">
    <source>
        <dbReference type="Proteomes" id="UP000050277"/>
    </source>
</evidence>
<evidence type="ECO:0000256" key="4">
    <source>
        <dbReference type="ARBA" id="ARBA00012930"/>
    </source>
</evidence>
<comment type="function">
    <text evidence="2">Catalyzes the hydrolysis of N-formyl-L-kynurenine to L-kynurenine, the second step in the kynurenine pathway of tryptophan degradation.</text>
</comment>
<dbReference type="GO" id="GO:0004061">
    <property type="term" value="F:arylformamidase activity"/>
    <property type="evidence" value="ECO:0007669"/>
    <property type="project" value="UniProtKB-EC"/>
</dbReference>
<keyword evidence="9" id="KW-0823">Tryptophan catabolism</keyword>
<dbReference type="InterPro" id="IPR037175">
    <property type="entry name" value="KFase_sf"/>
</dbReference>
<keyword evidence="13" id="KW-1185">Reference proteome</keyword>
<dbReference type="SUPFAM" id="SSF102198">
    <property type="entry name" value="Putative cyclase"/>
    <property type="match status" value="1"/>
</dbReference>
<evidence type="ECO:0000256" key="3">
    <source>
        <dbReference type="ARBA" id="ARBA00011738"/>
    </source>
</evidence>
<evidence type="ECO:0000256" key="7">
    <source>
        <dbReference type="ARBA" id="ARBA00022801"/>
    </source>
</evidence>
<dbReference type="EC" id="3.5.1.9" evidence="4"/>
<evidence type="ECO:0000256" key="2">
    <source>
        <dbReference type="ARBA" id="ARBA00002204"/>
    </source>
</evidence>
<dbReference type="PANTHER" id="PTHR31118">
    <property type="entry name" value="CYCLASE-LIKE PROTEIN 2"/>
    <property type="match status" value="1"/>
</dbReference>
<keyword evidence="7" id="KW-0378">Hydrolase</keyword>
<evidence type="ECO:0000313" key="12">
    <source>
        <dbReference type="EMBL" id="KPL81403.1"/>
    </source>
</evidence>
<dbReference type="Proteomes" id="UP000050277">
    <property type="component" value="Unassembled WGS sequence"/>
</dbReference>
<evidence type="ECO:0000256" key="11">
    <source>
        <dbReference type="ARBA" id="ARBA00060547"/>
    </source>
</evidence>
<comment type="caution">
    <text evidence="12">The sequence shown here is derived from an EMBL/GenBank/DDBJ whole genome shotgun (WGS) entry which is preliminary data.</text>
</comment>
<dbReference type="Pfam" id="PF04199">
    <property type="entry name" value="Cyclase"/>
    <property type="match status" value="1"/>
</dbReference>
<dbReference type="GO" id="GO:0019441">
    <property type="term" value="P:L-tryptophan catabolic process to kynurenine"/>
    <property type="evidence" value="ECO:0007669"/>
    <property type="project" value="InterPro"/>
</dbReference>
<comment type="pathway">
    <text evidence="11">Amino-acid degradation; L-tryptophan degradation via kynurenine pathway; L-kynurenine from L-tryptophan: step 2/2.</text>
</comment>
<evidence type="ECO:0000256" key="10">
    <source>
        <dbReference type="ARBA" id="ARBA00048496"/>
    </source>
</evidence>
<dbReference type="PATRIC" id="fig|70996.4.peg.2309"/>
<dbReference type="PANTHER" id="PTHR31118:SF32">
    <property type="entry name" value="KYNURENINE FORMAMIDASE"/>
    <property type="match status" value="1"/>
</dbReference>
<dbReference type="STRING" id="70996.SE18_22440"/>
<dbReference type="InterPro" id="IPR007325">
    <property type="entry name" value="KFase/CYL"/>
</dbReference>
<evidence type="ECO:0000256" key="6">
    <source>
        <dbReference type="ARBA" id="ARBA00022723"/>
    </source>
</evidence>
<name>A0A0P6XNU3_9CHLR</name>